<accession>A0ABR1FB35</accession>
<keyword evidence="8" id="KW-1185">Reference proteome</keyword>
<keyword evidence="3 6" id="KW-0812">Transmembrane</keyword>
<evidence type="ECO:0000256" key="1">
    <source>
        <dbReference type="ARBA" id="ARBA00004141"/>
    </source>
</evidence>
<feature type="transmembrane region" description="Helical" evidence="6">
    <location>
        <begin position="241"/>
        <end position="258"/>
    </location>
</feature>
<protein>
    <submittedName>
        <fullName evidence="7">COPII-coated vesicle protein SurF4/Erv29</fullName>
    </submittedName>
</protein>
<gene>
    <name evidence="7" type="ORF">BZA70DRAFT_264458</name>
</gene>
<evidence type="ECO:0000256" key="4">
    <source>
        <dbReference type="ARBA" id="ARBA00022989"/>
    </source>
</evidence>
<reference evidence="7 8" key="1">
    <citation type="submission" date="2024-03" db="EMBL/GenBank/DDBJ databases">
        <title>Genome-scale model development and genomic sequencing of the oleaginous clade Lipomyces.</title>
        <authorList>
            <consortium name="Lawrence Berkeley National Laboratory"/>
            <person name="Czajka J.J."/>
            <person name="Han Y."/>
            <person name="Kim J."/>
            <person name="Mondo S.J."/>
            <person name="Hofstad B.A."/>
            <person name="Robles A."/>
            <person name="Haridas S."/>
            <person name="Riley R."/>
            <person name="LaButti K."/>
            <person name="Pangilinan J."/>
            <person name="Andreopoulos W."/>
            <person name="Lipzen A."/>
            <person name="Yan J."/>
            <person name="Wang M."/>
            <person name="Ng V."/>
            <person name="Grigoriev I.V."/>
            <person name="Spatafora J.W."/>
            <person name="Magnuson J.K."/>
            <person name="Baker S.E."/>
            <person name="Pomraning K.R."/>
        </authorList>
    </citation>
    <scope>NUCLEOTIDE SEQUENCE [LARGE SCALE GENOMIC DNA]</scope>
    <source>
        <strain evidence="7 8">Phaff 52-87</strain>
    </source>
</reference>
<dbReference type="RefSeq" id="XP_064770093.1">
    <property type="nucleotide sequence ID" value="XM_064910906.1"/>
</dbReference>
<evidence type="ECO:0000313" key="8">
    <source>
        <dbReference type="Proteomes" id="UP001498771"/>
    </source>
</evidence>
<dbReference type="InterPro" id="IPR002995">
    <property type="entry name" value="Surf4"/>
</dbReference>
<dbReference type="Proteomes" id="UP001498771">
    <property type="component" value="Unassembled WGS sequence"/>
</dbReference>
<comment type="subcellular location">
    <subcellularLocation>
        <location evidence="1">Membrane</location>
        <topology evidence="1">Multi-pass membrane protein</topology>
    </subcellularLocation>
</comment>
<keyword evidence="4 6" id="KW-1133">Transmembrane helix</keyword>
<sequence length="304" mass="34032">MSIRGTASRQFHSMPISISSRAPPMASTADPSPLETLRRQTTRIEELLDSVSGPVKPYVPAIGRFLIVATFIEDAFRIMSQWSDQVFYLYSYRHIPRFIVIIFLFCNIVAMLAGSFCVITRKYTIYAVGALVGVVVSQAVGYGLIFELKFFLRNLSVIGGLLLVLSDTFSQRRMTFAGLPNMDQKDKQMYFLLAGRVLLIFLFLGFVVSGGWTLGRLFISAVGLVACVMVVVGFKTKLSAMFLVLLLSIFNICINHYWTYSSSHPNRDFLKYEYFQTLSIVGGLLLVVNAGAGKLSIDEKKKIY</sequence>
<dbReference type="Pfam" id="PF02077">
    <property type="entry name" value="SURF4"/>
    <property type="match status" value="1"/>
</dbReference>
<evidence type="ECO:0000256" key="5">
    <source>
        <dbReference type="ARBA" id="ARBA00023136"/>
    </source>
</evidence>
<evidence type="ECO:0000256" key="3">
    <source>
        <dbReference type="ARBA" id="ARBA00022692"/>
    </source>
</evidence>
<feature type="transmembrane region" description="Helical" evidence="6">
    <location>
        <begin position="278"/>
        <end position="297"/>
    </location>
</feature>
<comment type="caution">
    <text evidence="7">The sequence shown here is derived from an EMBL/GenBank/DDBJ whole genome shotgun (WGS) entry which is preliminary data.</text>
</comment>
<keyword evidence="5 6" id="KW-0472">Membrane</keyword>
<dbReference type="EMBL" id="JBBJBU010000001">
    <property type="protein sequence ID" value="KAK7207060.1"/>
    <property type="molecule type" value="Genomic_DNA"/>
</dbReference>
<feature type="transmembrane region" description="Helical" evidence="6">
    <location>
        <begin position="125"/>
        <end position="145"/>
    </location>
</feature>
<feature type="transmembrane region" description="Helical" evidence="6">
    <location>
        <begin position="214"/>
        <end position="234"/>
    </location>
</feature>
<evidence type="ECO:0000256" key="2">
    <source>
        <dbReference type="ARBA" id="ARBA00006945"/>
    </source>
</evidence>
<feature type="transmembrane region" description="Helical" evidence="6">
    <location>
        <begin position="190"/>
        <end position="208"/>
    </location>
</feature>
<name>A0ABR1FB35_9ASCO</name>
<evidence type="ECO:0000256" key="6">
    <source>
        <dbReference type="SAM" id="Phobius"/>
    </source>
</evidence>
<feature type="transmembrane region" description="Helical" evidence="6">
    <location>
        <begin position="151"/>
        <end position="169"/>
    </location>
</feature>
<feature type="transmembrane region" description="Helical" evidence="6">
    <location>
        <begin position="98"/>
        <end position="118"/>
    </location>
</feature>
<organism evidence="7 8">
    <name type="scientific">Myxozyma melibiosi</name>
    <dbReference type="NCBI Taxonomy" id="54550"/>
    <lineage>
        <taxon>Eukaryota</taxon>
        <taxon>Fungi</taxon>
        <taxon>Dikarya</taxon>
        <taxon>Ascomycota</taxon>
        <taxon>Saccharomycotina</taxon>
        <taxon>Lipomycetes</taxon>
        <taxon>Lipomycetales</taxon>
        <taxon>Lipomycetaceae</taxon>
        <taxon>Myxozyma</taxon>
    </lineage>
</organism>
<comment type="similarity">
    <text evidence="2">Belongs to the SURF4 family.</text>
</comment>
<dbReference type="GeneID" id="90036418"/>
<proteinExistence type="inferred from homology"/>
<evidence type="ECO:0000313" key="7">
    <source>
        <dbReference type="EMBL" id="KAK7207060.1"/>
    </source>
</evidence>